<reference evidence="3 4" key="1">
    <citation type="submission" date="2024-01" db="EMBL/GenBank/DDBJ databases">
        <title>Complete genome of Cladobotryum mycophilum ATHUM6906.</title>
        <authorList>
            <person name="Christinaki A.C."/>
            <person name="Myridakis A.I."/>
            <person name="Kouvelis V.N."/>
        </authorList>
    </citation>
    <scope>NUCLEOTIDE SEQUENCE [LARGE SCALE GENOMIC DNA]</scope>
    <source>
        <strain evidence="3 4">ATHUM6906</strain>
    </source>
</reference>
<organism evidence="3 4">
    <name type="scientific">Cladobotryum mycophilum</name>
    <dbReference type="NCBI Taxonomy" id="491253"/>
    <lineage>
        <taxon>Eukaryota</taxon>
        <taxon>Fungi</taxon>
        <taxon>Dikarya</taxon>
        <taxon>Ascomycota</taxon>
        <taxon>Pezizomycotina</taxon>
        <taxon>Sordariomycetes</taxon>
        <taxon>Hypocreomycetidae</taxon>
        <taxon>Hypocreales</taxon>
        <taxon>Hypocreaceae</taxon>
        <taxon>Cladobotryum</taxon>
    </lineage>
</organism>
<feature type="signal peptide" evidence="2">
    <location>
        <begin position="1"/>
        <end position="19"/>
    </location>
</feature>
<protein>
    <submittedName>
        <fullName evidence="3">Uncharacterized protein</fullName>
    </submittedName>
</protein>
<accession>A0ABR0S4G3</accession>
<keyword evidence="2" id="KW-0732">Signal</keyword>
<comment type="caution">
    <text evidence="3">The sequence shown here is derived from an EMBL/GenBank/DDBJ whole genome shotgun (WGS) entry which is preliminary data.</text>
</comment>
<keyword evidence="4" id="KW-1185">Reference proteome</keyword>
<gene>
    <name evidence="3" type="ORF">PT974_11165</name>
</gene>
<evidence type="ECO:0000256" key="2">
    <source>
        <dbReference type="SAM" id="SignalP"/>
    </source>
</evidence>
<name>A0ABR0S4G3_9HYPO</name>
<proteinExistence type="predicted"/>
<sequence length="128" mass="13810">MFFSKTLLALALTFQAASAIPSSFNQLNENHHHRPSTTLTTIHTTTSTTTASIPTFTPPDLPICKPGALCDCSRIKDQNSDEFFQCVTNPQCEVCWHAIPTPEAALITPNPTTLATLTRTAEPLPTGA</sequence>
<feature type="compositionally biased region" description="Low complexity" evidence="1">
    <location>
        <begin position="36"/>
        <end position="54"/>
    </location>
</feature>
<evidence type="ECO:0000313" key="4">
    <source>
        <dbReference type="Proteomes" id="UP001338125"/>
    </source>
</evidence>
<feature type="chain" id="PRO_5046733870" evidence="2">
    <location>
        <begin position="20"/>
        <end position="128"/>
    </location>
</feature>
<dbReference type="EMBL" id="JAVFKD010000016">
    <property type="protein sequence ID" value="KAK5987048.1"/>
    <property type="molecule type" value="Genomic_DNA"/>
</dbReference>
<evidence type="ECO:0000256" key="1">
    <source>
        <dbReference type="SAM" id="MobiDB-lite"/>
    </source>
</evidence>
<dbReference type="Proteomes" id="UP001338125">
    <property type="component" value="Unassembled WGS sequence"/>
</dbReference>
<feature type="region of interest" description="Disordered" evidence="1">
    <location>
        <begin position="28"/>
        <end position="54"/>
    </location>
</feature>
<evidence type="ECO:0000313" key="3">
    <source>
        <dbReference type="EMBL" id="KAK5987048.1"/>
    </source>
</evidence>